<dbReference type="RefSeq" id="XP_016631958.1">
    <property type="nucleotide sequence ID" value="XM_016777113.1"/>
</dbReference>
<dbReference type="AlphaFoldDB" id="A0A0D2H7N0"/>
<name>A0A0D2H7N0_9EURO</name>
<keyword evidence="1" id="KW-0812">Transmembrane</keyword>
<dbReference type="EMBL" id="KN848073">
    <property type="protein sequence ID" value="KIX97835.1"/>
    <property type="molecule type" value="Genomic_DNA"/>
</dbReference>
<reference evidence="2 3" key="1">
    <citation type="submission" date="2015-01" db="EMBL/GenBank/DDBJ databases">
        <title>The Genome Sequence of Fonsecaea multimorphosa CBS 102226.</title>
        <authorList>
            <consortium name="The Broad Institute Genomics Platform"/>
            <person name="Cuomo C."/>
            <person name="de Hoog S."/>
            <person name="Gorbushina A."/>
            <person name="Stielow B."/>
            <person name="Teixiera M."/>
            <person name="Abouelleil A."/>
            <person name="Chapman S.B."/>
            <person name="Priest M."/>
            <person name="Young S.K."/>
            <person name="Wortman J."/>
            <person name="Nusbaum C."/>
            <person name="Birren B."/>
        </authorList>
    </citation>
    <scope>NUCLEOTIDE SEQUENCE [LARGE SCALE GENOMIC DNA]</scope>
    <source>
        <strain evidence="2 3">CBS 102226</strain>
    </source>
</reference>
<dbReference type="GeneID" id="27712359"/>
<accession>A0A0D2H7N0</accession>
<evidence type="ECO:0000313" key="3">
    <source>
        <dbReference type="Proteomes" id="UP000053411"/>
    </source>
</evidence>
<protein>
    <submittedName>
        <fullName evidence="2">Uncharacterized protein</fullName>
    </submittedName>
</protein>
<keyword evidence="1" id="KW-1133">Transmembrane helix</keyword>
<dbReference type="Proteomes" id="UP000053411">
    <property type="component" value="Unassembled WGS sequence"/>
</dbReference>
<gene>
    <name evidence="2" type="ORF">Z520_06613</name>
</gene>
<feature type="transmembrane region" description="Helical" evidence="1">
    <location>
        <begin position="6"/>
        <end position="24"/>
    </location>
</feature>
<keyword evidence="1" id="KW-0472">Membrane</keyword>
<dbReference type="VEuPathDB" id="FungiDB:Z520_06613"/>
<proteinExistence type="predicted"/>
<evidence type="ECO:0000313" key="2">
    <source>
        <dbReference type="EMBL" id="KIX97835.1"/>
    </source>
</evidence>
<organism evidence="2 3">
    <name type="scientific">Fonsecaea multimorphosa CBS 102226</name>
    <dbReference type="NCBI Taxonomy" id="1442371"/>
    <lineage>
        <taxon>Eukaryota</taxon>
        <taxon>Fungi</taxon>
        <taxon>Dikarya</taxon>
        <taxon>Ascomycota</taxon>
        <taxon>Pezizomycotina</taxon>
        <taxon>Eurotiomycetes</taxon>
        <taxon>Chaetothyriomycetidae</taxon>
        <taxon>Chaetothyriales</taxon>
        <taxon>Herpotrichiellaceae</taxon>
        <taxon>Fonsecaea</taxon>
    </lineage>
</organism>
<evidence type="ECO:0000256" key="1">
    <source>
        <dbReference type="SAM" id="Phobius"/>
    </source>
</evidence>
<sequence>MFICVSIWSSAVMSVFLGIYGIYLRHVREGPSHDTYKQDDSVTISTRLLTLKRHQTNVKAGVGHDHHDIPVSFEIQTFVPSEESIPIENMSVSPYGQHRI</sequence>
<keyword evidence="3" id="KW-1185">Reference proteome</keyword>